<dbReference type="AlphaFoldDB" id="A0A917VCH3"/>
<evidence type="ECO:0000313" key="2">
    <source>
        <dbReference type="Proteomes" id="UP000637788"/>
    </source>
</evidence>
<evidence type="ECO:0000313" key="1">
    <source>
        <dbReference type="EMBL" id="GGK62687.1"/>
    </source>
</evidence>
<dbReference type="EMBL" id="BMPQ01000005">
    <property type="protein sequence ID" value="GGK62687.1"/>
    <property type="molecule type" value="Genomic_DNA"/>
</dbReference>
<protein>
    <submittedName>
        <fullName evidence="1">Uncharacterized protein</fullName>
    </submittedName>
</protein>
<reference evidence="1" key="1">
    <citation type="journal article" date="2014" name="Int. J. Syst. Evol. Microbiol.">
        <title>Complete genome sequence of Corynebacterium casei LMG S-19264T (=DSM 44701T), isolated from a smear-ripened cheese.</title>
        <authorList>
            <consortium name="US DOE Joint Genome Institute (JGI-PGF)"/>
            <person name="Walter F."/>
            <person name="Albersmeier A."/>
            <person name="Kalinowski J."/>
            <person name="Ruckert C."/>
        </authorList>
    </citation>
    <scope>NUCLEOTIDE SEQUENCE</scope>
    <source>
        <strain evidence="1">JCM 3035</strain>
    </source>
</reference>
<organism evidence="1 2">
    <name type="scientific">Streptomyces flaveus</name>
    <dbReference type="NCBI Taxonomy" id="66370"/>
    <lineage>
        <taxon>Bacteria</taxon>
        <taxon>Bacillati</taxon>
        <taxon>Actinomycetota</taxon>
        <taxon>Actinomycetes</taxon>
        <taxon>Kitasatosporales</taxon>
        <taxon>Streptomycetaceae</taxon>
        <taxon>Streptomyces</taxon>
        <taxon>Streptomyces aurantiacus group</taxon>
    </lineage>
</organism>
<sequence length="66" mass="7523">MQRPVRRAHFLYVTAGADMRPANRRGERPARRSSWSTVSALSAAAKYLRLKGAEIYSRQSRHLPVI</sequence>
<comment type="caution">
    <text evidence="1">The sequence shown here is derived from an EMBL/GenBank/DDBJ whole genome shotgun (WGS) entry which is preliminary data.</text>
</comment>
<dbReference type="Proteomes" id="UP000637788">
    <property type="component" value="Unassembled WGS sequence"/>
</dbReference>
<proteinExistence type="predicted"/>
<reference evidence="1" key="2">
    <citation type="submission" date="2020-09" db="EMBL/GenBank/DDBJ databases">
        <authorList>
            <person name="Sun Q."/>
            <person name="Ohkuma M."/>
        </authorList>
    </citation>
    <scope>NUCLEOTIDE SEQUENCE</scope>
    <source>
        <strain evidence="1">JCM 3035</strain>
    </source>
</reference>
<accession>A0A917VCH3</accession>
<name>A0A917VCH3_9ACTN</name>
<gene>
    <name evidence="1" type="ORF">GCM10010094_24250</name>
</gene>
<keyword evidence="2" id="KW-1185">Reference proteome</keyword>